<protein>
    <recommendedName>
        <fullName evidence="3">Terminase</fullName>
    </recommendedName>
</protein>
<dbReference type="Proteomes" id="UP000693892">
    <property type="component" value="Unassembled WGS sequence"/>
</dbReference>
<keyword evidence="2" id="KW-1185">Reference proteome</keyword>
<evidence type="ECO:0000313" key="2">
    <source>
        <dbReference type="Proteomes" id="UP000693892"/>
    </source>
</evidence>
<dbReference type="EMBL" id="CAJVAP010000030">
    <property type="protein sequence ID" value="CAG7618375.1"/>
    <property type="molecule type" value="Genomic_DNA"/>
</dbReference>
<proteinExistence type="predicted"/>
<reference evidence="1" key="1">
    <citation type="submission" date="2021-06" db="EMBL/GenBank/DDBJ databases">
        <authorList>
            <person name="Criscuolo A."/>
        </authorList>
    </citation>
    <scope>NUCLEOTIDE SEQUENCE</scope>
    <source>
        <strain evidence="1">CIP111803</strain>
    </source>
</reference>
<sequence>MVTMTPTAAGSTDLVADSSPFFERPVEPPHGGSTEFSLYLWDLVRARAIAPKWHGPASEDDELRLEFLRGARSMGYELVDLDDAAELARLAAMKPRRYPLQPQQLLIADHLNAVDTDGVSLDEYVVEIPRRASKTTTIFCLLHGRCLSRTDYFVTFSAQSGVKGGARLREWATQLDRIQPPDDADLPPWMRGTRPKRAPQAVALFGPDQLSAPAPVGRGFRIMRGEVGKGIYYDNGSRFLVLKPDAESYRGEAGDVSWIDEAQEIDPEEGADLLAGIIPLQDTREGAALMVSGTAGEARIGILWERLDRLRAGDPDIGGVDYAAAEDTPWEVIEDEEQAMQLLASVHPGIGTLTTLEKMRKNWRKLPKPQWAREYLSMWPETYGQTAVPADWWQRAALQSKPRRPGRVAFGLAIKPGGSVAAICAAWRTPAGVAYVEVVDHRPGTLWLPKRMQELTMTYKGSTIAFDKIGEAEQTATEAAVLKPRPALRVQTYNENAAGCIQVLRDLDRGNFRHSDQIGLSAAVEIAAKREVRGSDRGVWLWTPAERGGDITCLDAATRALRNWDQHYAGRTGGYRPSNGDD</sequence>
<evidence type="ECO:0008006" key="3">
    <source>
        <dbReference type="Google" id="ProtNLM"/>
    </source>
</evidence>
<evidence type="ECO:0000313" key="1">
    <source>
        <dbReference type="EMBL" id="CAG7618375.1"/>
    </source>
</evidence>
<dbReference type="AlphaFoldDB" id="A0A916JZE9"/>
<organism evidence="1 2">
    <name type="scientific">Leucobacter soli</name>
    <dbReference type="NCBI Taxonomy" id="2812850"/>
    <lineage>
        <taxon>Bacteria</taxon>
        <taxon>Bacillati</taxon>
        <taxon>Actinomycetota</taxon>
        <taxon>Actinomycetes</taxon>
        <taxon>Micrococcales</taxon>
        <taxon>Microbacteriaceae</taxon>
        <taxon>Leucobacter</taxon>
    </lineage>
</organism>
<name>A0A916JZE9_9MICO</name>
<comment type="caution">
    <text evidence="1">The sequence shown here is derived from an EMBL/GenBank/DDBJ whole genome shotgun (WGS) entry which is preliminary data.</text>
</comment>
<dbReference type="RefSeq" id="WP_218116129.1">
    <property type="nucleotide sequence ID" value="NZ_CAJVAP010000030.1"/>
</dbReference>
<accession>A0A916JZE9</accession>
<gene>
    <name evidence="1" type="ORF">LEUCIP111803_02198</name>
</gene>